<evidence type="ECO:0000313" key="12">
    <source>
        <dbReference type="Proteomes" id="UP000324209"/>
    </source>
</evidence>
<keyword evidence="2" id="KW-0963">Cytoplasm</keyword>
<accession>A0A5C1QP29</accession>
<name>A0A5C1QP29_9SPIO</name>
<organism evidence="11 12">
    <name type="scientific">Oceanispirochaeta crateris</name>
    <dbReference type="NCBI Taxonomy" id="2518645"/>
    <lineage>
        <taxon>Bacteria</taxon>
        <taxon>Pseudomonadati</taxon>
        <taxon>Spirochaetota</taxon>
        <taxon>Spirochaetia</taxon>
        <taxon>Spirochaetales</taxon>
        <taxon>Spirochaetaceae</taxon>
        <taxon>Oceanispirochaeta</taxon>
    </lineage>
</organism>
<keyword evidence="3 8" id="KW-0597">Phosphoprotein</keyword>
<dbReference type="InterPro" id="IPR011006">
    <property type="entry name" value="CheY-like_superfamily"/>
</dbReference>
<dbReference type="KEGG" id="ock:EXM22_13675"/>
<evidence type="ECO:0000256" key="7">
    <source>
        <dbReference type="ARBA" id="ARBA00023163"/>
    </source>
</evidence>
<dbReference type="SMART" id="SM00448">
    <property type="entry name" value="REC"/>
    <property type="match status" value="1"/>
</dbReference>
<sequence length="266" mass="30904">MIDVVIVEDESYIRKGMVVTTPWAELGCQVIGEAGDGLQGYELVKKLKPDIVITDVNMPILDGIEMLRKLDGVCDTEYIIISGYNDFAYAQQAIKLGVRDYLLKPIDDDDFYDTIKRVILQIEEKRNMTKQRDQNRLIQEGKGILAKEAGFDAQYDSRQIYVVKARQWIEAHFSENISIKDAALELKISESYLSRLFKNYMGYTFIEYLTDYRIREAIELLKDHHIKIYEVSEKVGYNDPKYFGIIFKKKIGVSPITFKNRYMSEE</sequence>
<proteinExistence type="predicted"/>
<evidence type="ECO:0000256" key="2">
    <source>
        <dbReference type="ARBA" id="ARBA00022490"/>
    </source>
</evidence>
<evidence type="ECO:0000256" key="8">
    <source>
        <dbReference type="PROSITE-ProRule" id="PRU00169"/>
    </source>
</evidence>
<feature type="modified residue" description="4-aspartylphosphate" evidence="8">
    <location>
        <position position="55"/>
    </location>
</feature>
<dbReference type="PROSITE" id="PS01124">
    <property type="entry name" value="HTH_ARAC_FAMILY_2"/>
    <property type="match status" value="1"/>
</dbReference>
<dbReference type="GO" id="GO:0005737">
    <property type="term" value="C:cytoplasm"/>
    <property type="evidence" value="ECO:0007669"/>
    <property type="project" value="UniProtKB-SubCell"/>
</dbReference>
<dbReference type="InterPro" id="IPR051552">
    <property type="entry name" value="HptR"/>
</dbReference>
<dbReference type="Proteomes" id="UP000324209">
    <property type="component" value="Chromosome"/>
</dbReference>
<evidence type="ECO:0000256" key="4">
    <source>
        <dbReference type="ARBA" id="ARBA00023012"/>
    </source>
</evidence>
<feature type="domain" description="Response regulatory" evidence="10">
    <location>
        <begin position="3"/>
        <end position="119"/>
    </location>
</feature>
<dbReference type="SUPFAM" id="SSF46689">
    <property type="entry name" value="Homeodomain-like"/>
    <property type="match status" value="2"/>
</dbReference>
<evidence type="ECO:0000259" key="10">
    <source>
        <dbReference type="PROSITE" id="PS50110"/>
    </source>
</evidence>
<dbReference type="CDD" id="cd17536">
    <property type="entry name" value="REC_YesN-like"/>
    <property type="match status" value="1"/>
</dbReference>
<keyword evidence="5" id="KW-0805">Transcription regulation</keyword>
<dbReference type="InterPro" id="IPR018060">
    <property type="entry name" value="HTH_AraC"/>
</dbReference>
<keyword evidence="6" id="KW-0238">DNA-binding</keyword>
<feature type="domain" description="HTH araC/xylS-type" evidence="9">
    <location>
        <begin position="163"/>
        <end position="261"/>
    </location>
</feature>
<dbReference type="InterPro" id="IPR018062">
    <property type="entry name" value="HTH_AraC-typ_CS"/>
</dbReference>
<dbReference type="Pfam" id="PF00072">
    <property type="entry name" value="Response_reg"/>
    <property type="match status" value="1"/>
</dbReference>
<dbReference type="PROSITE" id="PS00041">
    <property type="entry name" value="HTH_ARAC_FAMILY_1"/>
    <property type="match status" value="1"/>
</dbReference>
<dbReference type="InterPro" id="IPR009057">
    <property type="entry name" value="Homeodomain-like_sf"/>
</dbReference>
<comment type="subcellular location">
    <subcellularLocation>
        <location evidence="1">Cytoplasm</location>
    </subcellularLocation>
</comment>
<dbReference type="PANTHER" id="PTHR42713">
    <property type="entry name" value="HISTIDINE KINASE-RELATED"/>
    <property type="match status" value="1"/>
</dbReference>
<keyword evidence="12" id="KW-1185">Reference proteome</keyword>
<reference evidence="11 12" key="1">
    <citation type="submission" date="2019-02" db="EMBL/GenBank/DDBJ databases">
        <title>Complete Genome Sequence and Methylome Analysis of free living Spirochaetas.</title>
        <authorList>
            <person name="Fomenkov A."/>
            <person name="Dubinina G."/>
            <person name="Leshcheva N."/>
            <person name="Mikheeva N."/>
            <person name="Grabovich M."/>
            <person name="Vincze T."/>
            <person name="Roberts R.J."/>
        </authorList>
    </citation>
    <scope>NUCLEOTIDE SEQUENCE [LARGE SCALE GENOMIC DNA]</scope>
    <source>
        <strain evidence="11 12">K2</strain>
    </source>
</reference>
<dbReference type="PANTHER" id="PTHR42713:SF3">
    <property type="entry name" value="TRANSCRIPTIONAL REGULATORY PROTEIN HPTR"/>
    <property type="match status" value="1"/>
</dbReference>
<gene>
    <name evidence="11" type="ORF">EXM22_13675</name>
</gene>
<evidence type="ECO:0000256" key="1">
    <source>
        <dbReference type="ARBA" id="ARBA00004496"/>
    </source>
</evidence>
<dbReference type="GO" id="GO:0003700">
    <property type="term" value="F:DNA-binding transcription factor activity"/>
    <property type="evidence" value="ECO:0007669"/>
    <property type="project" value="InterPro"/>
</dbReference>
<dbReference type="OrthoDB" id="360808at2"/>
<dbReference type="Gene3D" id="1.10.10.60">
    <property type="entry name" value="Homeodomain-like"/>
    <property type="match status" value="2"/>
</dbReference>
<keyword evidence="7" id="KW-0804">Transcription</keyword>
<evidence type="ECO:0000313" key="11">
    <source>
        <dbReference type="EMBL" id="QEN08989.1"/>
    </source>
</evidence>
<protein>
    <submittedName>
        <fullName evidence="11">Response regulator</fullName>
    </submittedName>
</protein>
<evidence type="ECO:0000259" key="9">
    <source>
        <dbReference type="PROSITE" id="PS01124"/>
    </source>
</evidence>
<dbReference type="InterPro" id="IPR001789">
    <property type="entry name" value="Sig_transdc_resp-reg_receiver"/>
</dbReference>
<dbReference type="AlphaFoldDB" id="A0A5C1QP29"/>
<dbReference type="RefSeq" id="WP_149487066.1">
    <property type="nucleotide sequence ID" value="NZ_CP036150.1"/>
</dbReference>
<dbReference type="GO" id="GO:0000160">
    <property type="term" value="P:phosphorelay signal transduction system"/>
    <property type="evidence" value="ECO:0007669"/>
    <property type="project" value="UniProtKB-KW"/>
</dbReference>
<evidence type="ECO:0000256" key="3">
    <source>
        <dbReference type="ARBA" id="ARBA00022553"/>
    </source>
</evidence>
<evidence type="ECO:0000256" key="5">
    <source>
        <dbReference type="ARBA" id="ARBA00023015"/>
    </source>
</evidence>
<dbReference type="PROSITE" id="PS50110">
    <property type="entry name" value="RESPONSE_REGULATORY"/>
    <property type="match status" value="1"/>
</dbReference>
<dbReference type="SMART" id="SM00342">
    <property type="entry name" value="HTH_ARAC"/>
    <property type="match status" value="1"/>
</dbReference>
<dbReference type="GO" id="GO:0043565">
    <property type="term" value="F:sequence-specific DNA binding"/>
    <property type="evidence" value="ECO:0007669"/>
    <property type="project" value="InterPro"/>
</dbReference>
<dbReference type="SUPFAM" id="SSF52172">
    <property type="entry name" value="CheY-like"/>
    <property type="match status" value="1"/>
</dbReference>
<dbReference type="Gene3D" id="3.40.50.2300">
    <property type="match status" value="1"/>
</dbReference>
<keyword evidence="4" id="KW-0902">Two-component regulatory system</keyword>
<dbReference type="Pfam" id="PF12833">
    <property type="entry name" value="HTH_18"/>
    <property type="match status" value="1"/>
</dbReference>
<dbReference type="EMBL" id="CP036150">
    <property type="protein sequence ID" value="QEN08989.1"/>
    <property type="molecule type" value="Genomic_DNA"/>
</dbReference>
<evidence type="ECO:0000256" key="6">
    <source>
        <dbReference type="ARBA" id="ARBA00023125"/>
    </source>
</evidence>